<dbReference type="PANTHER" id="PTHR22642:SF2">
    <property type="entry name" value="PROTEIN LONG AFTER FAR-RED 3"/>
    <property type="match status" value="1"/>
</dbReference>
<dbReference type="CDD" id="cd01300">
    <property type="entry name" value="YtcJ_like"/>
    <property type="match status" value="1"/>
</dbReference>
<evidence type="ECO:0000313" key="3">
    <source>
        <dbReference type="Proteomes" id="UP001265746"/>
    </source>
</evidence>
<protein>
    <recommendedName>
        <fullName evidence="1">Amidohydrolase 3 domain-containing protein</fullName>
    </recommendedName>
</protein>
<dbReference type="PANTHER" id="PTHR22642">
    <property type="entry name" value="IMIDAZOLONEPROPIONASE"/>
    <property type="match status" value="1"/>
</dbReference>
<sequence length="556" mass="59680">MELPRDDDLMTRIHDAVNTTLGADLVIRNASIFTSAEGPSSTASGFAVKDGTFIAITGKDTELEPFIGSNTVVEDLAGAAVVPGLFDTHVHHISGGKKLLKQVQFPSSASLDEVLQAVKSWTTNMTNATAWVTGGSWGSTLLPEISKTGALARLDEASSGHPVLLDDDSYHNAWANTAALKAAGVYTSTSTGVLIEGAATAVRQVQAAAEPDSLDDLKQYSLAAWDLLHSYGVTSIQDAAVSEEQLDALVALDEEDKLHGWVSNCLVFTGQLASPGLNATEFDQHAREVNRDRVRTDFTKLFLDGVPPAQTAGFLEAYLPSTEHGCNYHGLVYNTTEELVDTLRLYRTQSRNTKIHCAGDWSVQVAMDAFEILRAEGSTQKYQIAHGQFVTPEDRRRMKLLNVVAEVSPFIWYPGIIPQSIASVLPEEIASHMQPNRDLLDLGVLVAGGSDWSVSAVPNPWEGIGGLVTRQDPTGQFPGTLWEEQAVTVEEAIRIFSINGAKAAGLDDVVGSIEVGKAANFVVVDRDPFTANTTEIGRTKVLSTTVAGKEVFSQSA</sequence>
<dbReference type="AlphaFoldDB" id="A0AAD9VZJ2"/>
<evidence type="ECO:0000313" key="2">
    <source>
        <dbReference type="EMBL" id="KAK2601361.1"/>
    </source>
</evidence>
<dbReference type="Proteomes" id="UP001265746">
    <property type="component" value="Unassembled WGS sequence"/>
</dbReference>
<dbReference type="SUPFAM" id="SSF51338">
    <property type="entry name" value="Composite domain of metallo-dependent hydrolases"/>
    <property type="match status" value="1"/>
</dbReference>
<gene>
    <name evidence="2" type="ORF">N8I77_010816</name>
</gene>
<dbReference type="Gene3D" id="3.20.20.140">
    <property type="entry name" value="Metal-dependent hydrolases"/>
    <property type="match status" value="1"/>
</dbReference>
<proteinExistence type="predicted"/>
<reference evidence="2" key="1">
    <citation type="submission" date="2023-06" db="EMBL/GenBank/DDBJ databases">
        <authorList>
            <person name="Noh H."/>
        </authorList>
    </citation>
    <scope>NUCLEOTIDE SEQUENCE</scope>
    <source>
        <strain evidence="2">DUCC20226</strain>
    </source>
</reference>
<keyword evidence="3" id="KW-1185">Reference proteome</keyword>
<dbReference type="GO" id="GO:0016810">
    <property type="term" value="F:hydrolase activity, acting on carbon-nitrogen (but not peptide) bonds"/>
    <property type="evidence" value="ECO:0007669"/>
    <property type="project" value="InterPro"/>
</dbReference>
<dbReference type="EMBL" id="JAUJFL010000006">
    <property type="protein sequence ID" value="KAK2601361.1"/>
    <property type="molecule type" value="Genomic_DNA"/>
</dbReference>
<organism evidence="2 3">
    <name type="scientific">Phomopsis amygdali</name>
    <name type="common">Fusicoccum amygdali</name>
    <dbReference type="NCBI Taxonomy" id="1214568"/>
    <lineage>
        <taxon>Eukaryota</taxon>
        <taxon>Fungi</taxon>
        <taxon>Dikarya</taxon>
        <taxon>Ascomycota</taxon>
        <taxon>Pezizomycotina</taxon>
        <taxon>Sordariomycetes</taxon>
        <taxon>Sordariomycetidae</taxon>
        <taxon>Diaporthales</taxon>
        <taxon>Diaporthaceae</taxon>
        <taxon>Diaporthe</taxon>
    </lineage>
</organism>
<dbReference type="InterPro" id="IPR011059">
    <property type="entry name" value="Metal-dep_hydrolase_composite"/>
</dbReference>
<accession>A0AAD9VZJ2</accession>
<dbReference type="SUPFAM" id="SSF51556">
    <property type="entry name" value="Metallo-dependent hydrolases"/>
    <property type="match status" value="1"/>
</dbReference>
<feature type="domain" description="Amidohydrolase 3" evidence="1">
    <location>
        <begin position="73"/>
        <end position="552"/>
    </location>
</feature>
<dbReference type="Gene3D" id="2.30.40.10">
    <property type="entry name" value="Urease, subunit C, domain 1"/>
    <property type="match status" value="1"/>
</dbReference>
<dbReference type="InterPro" id="IPR033932">
    <property type="entry name" value="YtcJ-like"/>
</dbReference>
<comment type="caution">
    <text evidence="2">The sequence shown here is derived from an EMBL/GenBank/DDBJ whole genome shotgun (WGS) entry which is preliminary data.</text>
</comment>
<name>A0AAD9VZJ2_PHOAM</name>
<dbReference type="Pfam" id="PF07969">
    <property type="entry name" value="Amidohydro_3"/>
    <property type="match status" value="1"/>
</dbReference>
<dbReference type="InterPro" id="IPR013108">
    <property type="entry name" value="Amidohydro_3"/>
</dbReference>
<dbReference type="InterPro" id="IPR032466">
    <property type="entry name" value="Metal_Hydrolase"/>
</dbReference>
<dbReference type="Gene3D" id="3.10.310.70">
    <property type="match status" value="1"/>
</dbReference>
<evidence type="ECO:0000259" key="1">
    <source>
        <dbReference type="Pfam" id="PF07969"/>
    </source>
</evidence>